<feature type="region of interest" description="Disordered" evidence="1">
    <location>
        <begin position="1"/>
        <end position="107"/>
    </location>
</feature>
<dbReference type="AlphaFoldDB" id="A0AAD4M3Z6"/>
<reference evidence="2" key="1">
    <citation type="journal article" date="2022" name="New Phytol.">
        <title>Evolutionary transition to the ectomycorrhizal habit in the genomes of a hyperdiverse lineage of mushroom-forming fungi.</title>
        <authorList>
            <person name="Looney B."/>
            <person name="Miyauchi S."/>
            <person name="Morin E."/>
            <person name="Drula E."/>
            <person name="Courty P.E."/>
            <person name="Kohler A."/>
            <person name="Kuo A."/>
            <person name="LaButti K."/>
            <person name="Pangilinan J."/>
            <person name="Lipzen A."/>
            <person name="Riley R."/>
            <person name="Andreopoulos W."/>
            <person name="He G."/>
            <person name="Johnson J."/>
            <person name="Nolan M."/>
            <person name="Tritt A."/>
            <person name="Barry K.W."/>
            <person name="Grigoriev I.V."/>
            <person name="Nagy L.G."/>
            <person name="Hibbett D."/>
            <person name="Henrissat B."/>
            <person name="Matheny P.B."/>
            <person name="Labbe J."/>
            <person name="Martin F.M."/>
        </authorList>
    </citation>
    <scope>NUCLEOTIDE SEQUENCE</scope>
    <source>
        <strain evidence="2">BPL690</strain>
    </source>
</reference>
<sequence>MKSLLRKKTPTDNRQTPPPSSIQSTRQPSTIETPLYARFASIKPGLPPQDRPRPAVSGPMPLGRPNRANLDADENRKRHEQAVLLRHRSSSSRQEVPLGSQLLPGSLPRDVQSPLDAVHQDARVILTQAARLPIKAQTFSFSDERLASSKPRRTMATEKVQHSRDFLPSPPISPRSSHYPQQLMSASVYQPPSSSFPSGVKPHATVMGVSTIPIHVYGEPRLTTTLSADNPPPTSAPIYNATQPDPPEVCLLIHSSFSHVRLLSAPLL</sequence>
<feature type="region of interest" description="Disordered" evidence="1">
    <location>
        <begin position="145"/>
        <end position="180"/>
    </location>
</feature>
<dbReference type="Proteomes" id="UP001203297">
    <property type="component" value="Unassembled WGS sequence"/>
</dbReference>
<protein>
    <submittedName>
        <fullName evidence="2">Uncharacterized protein</fullName>
    </submittedName>
</protein>
<comment type="caution">
    <text evidence="2">The sequence shown here is derived from an EMBL/GenBank/DDBJ whole genome shotgun (WGS) entry which is preliminary data.</text>
</comment>
<accession>A0AAD4M3Z6</accession>
<evidence type="ECO:0000256" key="1">
    <source>
        <dbReference type="SAM" id="MobiDB-lite"/>
    </source>
</evidence>
<organism evidence="2 3">
    <name type="scientific">Multifurca ochricompacta</name>
    <dbReference type="NCBI Taxonomy" id="376703"/>
    <lineage>
        <taxon>Eukaryota</taxon>
        <taxon>Fungi</taxon>
        <taxon>Dikarya</taxon>
        <taxon>Basidiomycota</taxon>
        <taxon>Agaricomycotina</taxon>
        <taxon>Agaricomycetes</taxon>
        <taxon>Russulales</taxon>
        <taxon>Russulaceae</taxon>
        <taxon>Multifurca</taxon>
    </lineage>
</organism>
<feature type="compositionally biased region" description="Basic and acidic residues" evidence="1">
    <location>
        <begin position="155"/>
        <end position="165"/>
    </location>
</feature>
<evidence type="ECO:0000313" key="2">
    <source>
        <dbReference type="EMBL" id="KAI0300550.1"/>
    </source>
</evidence>
<name>A0AAD4M3Z6_9AGAM</name>
<dbReference type="EMBL" id="WTXG01000018">
    <property type="protein sequence ID" value="KAI0300550.1"/>
    <property type="molecule type" value="Genomic_DNA"/>
</dbReference>
<gene>
    <name evidence="2" type="ORF">B0F90DRAFT_429599</name>
</gene>
<evidence type="ECO:0000313" key="3">
    <source>
        <dbReference type="Proteomes" id="UP001203297"/>
    </source>
</evidence>
<feature type="compositionally biased region" description="Low complexity" evidence="1">
    <location>
        <begin position="97"/>
        <end position="107"/>
    </location>
</feature>
<feature type="compositionally biased region" description="Polar residues" evidence="1">
    <location>
        <begin position="21"/>
        <end position="32"/>
    </location>
</feature>
<proteinExistence type="predicted"/>
<keyword evidence="3" id="KW-1185">Reference proteome</keyword>